<reference evidence="1 2" key="1">
    <citation type="submission" date="2020-05" db="EMBL/GenBank/DDBJ databases">
        <title>Vigna angularis (adzuki bean) Var. LongXiaoDou No. 4 denovo assembly.</title>
        <authorList>
            <person name="Xiang H."/>
        </authorList>
    </citation>
    <scope>NUCLEOTIDE SEQUENCE [LARGE SCALE GENOMIC DNA]</scope>
    <source>
        <tissue evidence="1">Leaf</tissue>
    </source>
</reference>
<evidence type="ECO:0000313" key="2">
    <source>
        <dbReference type="Proteomes" id="UP000743370"/>
    </source>
</evidence>
<sequence length="411" mass="46923">MEKQVYVRHSCRTKYLAHVNTLLTYVQKTLIQTTPFAWLLSIDVDAKMSRTLLLELCSRWSERRGGFEVRSVFIPFTKLDLCLGLGGRVNGEMFKLFKDEVDCHTRRLFDTIDVSVHNVYEEIQKHIKGDEYLVSSLCDAALCVGKRQNRSHCHVVGCVFALQIWAMEHVLFGQKKLAKTNSCLPRILHWIHVKVGEAEIEKAFLCNEVITEVYVSNEEMCTEIVKEGLDGHHNAGLKENLQRRSMADIVAENEALVAIIVDQEASIGKLEKMVDNLSMFVAQKRQHVDDVTNSNSNKKCDMLVHEFGTSSSQEHYEVVVSSIGKSNSKKESEIEGDRVEKSNSDNVFDVTPAVRKSFNENGGDVLGHAEMDIEKSDMYTRLKAQPRKRVRSVLLKTPWTRLDRKNHRRIV</sequence>
<evidence type="ECO:0000313" key="1">
    <source>
        <dbReference type="EMBL" id="KAG2409563.1"/>
    </source>
</evidence>
<name>A0A8T0LGX8_PHAAN</name>
<dbReference type="AlphaFoldDB" id="A0A8T0LGX8"/>
<comment type="caution">
    <text evidence="1">The sequence shown here is derived from an EMBL/GenBank/DDBJ whole genome shotgun (WGS) entry which is preliminary data.</text>
</comment>
<proteinExistence type="predicted"/>
<organism evidence="1 2">
    <name type="scientific">Phaseolus angularis</name>
    <name type="common">Azuki bean</name>
    <name type="synonym">Vigna angularis</name>
    <dbReference type="NCBI Taxonomy" id="3914"/>
    <lineage>
        <taxon>Eukaryota</taxon>
        <taxon>Viridiplantae</taxon>
        <taxon>Streptophyta</taxon>
        <taxon>Embryophyta</taxon>
        <taxon>Tracheophyta</taxon>
        <taxon>Spermatophyta</taxon>
        <taxon>Magnoliopsida</taxon>
        <taxon>eudicotyledons</taxon>
        <taxon>Gunneridae</taxon>
        <taxon>Pentapetalae</taxon>
        <taxon>rosids</taxon>
        <taxon>fabids</taxon>
        <taxon>Fabales</taxon>
        <taxon>Fabaceae</taxon>
        <taxon>Papilionoideae</taxon>
        <taxon>50 kb inversion clade</taxon>
        <taxon>NPAAA clade</taxon>
        <taxon>indigoferoid/millettioid clade</taxon>
        <taxon>Phaseoleae</taxon>
        <taxon>Vigna</taxon>
    </lineage>
</organism>
<accession>A0A8T0LGX8</accession>
<gene>
    <name evidence="1" type="ORF">HKW66_Vig0002280</name>
</gene>
<dbReference type="EMBL" id="JABFOF010000001">
    <property type="protein sequence ID" value="KAG2409563.1"/>
    <property type="molecule type" value="Genomic_DNA"/>
</dbReference>
<protein>
    <submittedName>
        <fullName evidence="1">Uncharacterized protein</fullName>
    </submittedName>
</protein>
<dbReference type="Proteomes" id="UP000743370">
    <property type="component" value="Unassembled WGS sequence"/>
</dbReference>